<evidence type="ECO:0000313" key="2">
    <source>
        <dbReference type="EMBL" id="EMR12849.1"/>
    </source>
</evidence>
<accession>M7PQZ0</accession>
<dbReference type="EMBL" id="APHR01000040">
    <property type="protein sequence ID" value="EMR12849.1"/>
    <property type="molecule type" value="Genomic_DNA"/>
</dbReference>
<protein>
    <recommendedName>
        <fullName evidence="4">Lipoprotein</fullName>
    </recommendedName>
</protein>
<reference evidence="2 3" key="1">
    <citation type="journal article" date="2013" name="Genome Announc.">
        <title>Draft Genome Sequence of Methylophaga lonarensis MPLT, a Haloalkaliphilic (Non-Methane-Utilizing) Methylotroph.</title>
        <authorList>
            <person name="Shetty S.A."/>
            <person name="Marathe N.P."/>
            <person name="Munot H."/>
            <person name="Antony C.P."/>
            <person name="Dhotre D.P."/>
            <person name="Murrell J.C."/>
            <person name="Shouche Y.S."/>
        </authorList>
    </citation>
    <scope>NUCLEOTIDE SEQUENCE [LARGE SCALE GENOMIC DNA]</scope>
    <source>
        <strain evidence="2 3">MPL</strain>
    </source>
</reference>
<feature type="chain" id="PRO_5004083121" description="Lipoprotein" evidence="1">
    <location>
        <begin position="24"/>
        <end position="133"/>
    </location>
</feature>
<evidence type="ECO:0000256" key="1">
    <source>
        <dbReference type="SAM" id="SignalP"/>
    </source>
</evidence>
<gene>
    <name evidence="2" type="ORF">MPL1_08312</name>
</gene>
<dbReference type="PATRIC" id="fig|1286106.3.peg.1668"/>
<dbReference type="InterPro" id="IPR046516">
    <property type="entry name" value="DUF6694"/>
</dbReference>
<evidence type="ECO:0008006" key="4">
    <source>
        <dbReference type="Google" id="ProtNLM"/>
    </source>
</evidence>
<sequence>MKLSKHILVLAVVALIGCSSETAEVENRIPVIDMTDQDSIQESLKQIRASLSEQELHQLAQSLNMLMMNTMAVVEERLAEEDPVRHQQCANGEMADVNEQMECTNWLMSAVDAEMKLAMDGKTAYQLIHQYGQ</sequence>
<evidence type="ECO:0000313" key="3">
    <source>
        <dbReference type="Proteomes" id="UP000012019"/>
    </source>
</evidence>
<dbReference type="AlphaFoldDB" id="M7PQZ0"/>
<dbReference type="Pfam" id="PF20404">
    <property type="entry name" value="DUF6694"/>
    <property type="match status" value="1"/>
</dbReference>
<keyword evidence="1" id="KW-0732">Signal</keyword>
<comment type="caution">
    <text evidence="2">The sequence shown here is derived from an EMBL/GenBank/DDBJ whole genome shotgun (WGS) entry which is preliminary data.</text>
</comment>
<proteinExistence type="predicted"/>
<organism evidence="2 3">
    <name type="scientific">Methylophaga lonarensis MPL</name>
    <dbReference type="NCBI Taxonomy" id="1286106"/>
    <lineage>
        <taxon>Bacteria</taxon>
        <taxon>Pseudomonadati</taxon>
        <taxon>Pseudomonadota</taxon>
        <taxon>Gammaproteobacteria</taxon>
        <taxon>Thiotrichales</taxon>
        <taxon>Piscirickettsiaceae</taxon>
        <taxon>Methylophaga</taxon>
    </lineage>
</organism>
<name>M7PQZ0_9GAMM</name>
<dbReference type="PROSITE" id="PS51257">
    <property type="entry name" value="PROKAR_LIPOPROTEIN"/>
    <property type="match status" value="1"/>
</dbReference>
<dbReference type="RefSeq" id="WP_009726640.1">
    <property type="nucleotide sequence ID" value="NZ_APHR01000040.1"/>
</dbReference>
<keyword evidence="3" id="KW-1185">Reference proteome</keyword>
<dbReference type="Proteomes" id="UP000012019">
    <property type="component" value="Unassembled WGS sequence"/>
</dbReference>
<feature type="signal peptide" evidence="1">
    <location>
        <begin position="1"/>
        <end position="23"/>
    </location>
</feature>